<dbReference type="PANTHER" id="PTHR32071:SF57">
    <property type="entry name" value="C4-DICARBOXYLATE TRANSPORT TRANSCRIPTIONAL REGULATORY PROTEIN DCTD"/>
    <property type="match status" value="1"/>
</dbReference>
<dbReference type="PROSITE" id="PS00688">
    <property type="entry name" value="SIGMA54_INTERACT_3"/>
    <property type="match status" value="1"/>
</dbReference>
<dbReference type="GO" id="GO:0043565">
    <property type="term" value="F:sequence-specific DNA binding"/>
    <property type="evidence" value="ECO:0007669"/>
    <property type="project" value="InterPro"/>
</dbReference>
<dbReference type="AlphaFoldDB" id="A0A2U1K606"/>
<dbReference type="SMART" id="SM00382">
    <property type="entry name" value="AAA"/>
    <property type="match status" value="1"/>
</dbReference>
<dbReference type="InterPro" id="IPR025944">
    <property type="entry name" value="Sigma_54_int_dom_CS"/>
</dbReference>
<evidence type="ECO:0000259" key="6">
    <source>
        <dbReference type="PROSITE" id="PS50045"/>
    </source>
</evidence>
<evidence type="ECO:0000313" key="8">
    <source>
        <dbReference type="EMBL" id="PWA12812.1"/>
    </source>
</evidence>
<evidence type="ECO:0000259" key="7">
    <source>
        <dbReference type="PROSITE" id="PS50112"/>
    </source>
</evidence>
<dbReference type="GO" id="GO:0006355">
    <property type="term" value="P:regulation of DNA-templated transcription"/>
    <property type="evidence" value="ECO:0007669"/>
    <property type="project" value="InterPro"/>
</dbReference>
<dbReference type="PANTHER" id="PTHR32071">
    <property type="entry name" value="TRANSCRIPTIONAL REGULATORY PROTEIN"/>
    <property type="match status" value="1"/>
</dbReference>
<dbReference type="Gene3D" id="1.10.8.60">
    <property type="match status" value="1"/>
</dbReference>
<comment type="caution">
    <text evidence="8">The sequence shown here is derived from an EMBL/GenBank/DDBJ whole genome shotgun (WGS) entry which is preliminary data.</text>
</comment>
<dbReference type="InterPro" id="IPR002078">
    <property type="entry name" value="Sigma_54_int"/>
</dbReference>
<dbReference type="Gene3D" id="1.10.10.60">
    <property type="entry name" value="Homeodomain-like"/>
    <property type="match status" value="1"/>
</dbReference>
<dbReference type="NCBIfam" id="TIGR00229">
    <property type="entry name" value="sensory_box"/>
    <property type="match status" value="1"/>
</dbReference>
<dbReference type="FunFam" id="3.40.50.300:FF:000006">
    <property type="entry name" value="DNA-binding transcriptional regulator NtrC"/>
    <property type="match status" value="1"/>
</dbReference>
<dbReference type="Proteomes" id="UP000245998">
    <property type="component" value="Unassembled WGS sequence"/>
</dbReference>
<accession>A0A2U1K606</accession>
<dbReference type="Gene3D" id="3.40.50.300">
    <property type="entry name" value="P-loop containing nucleotide triphosphate hydrolases"/>
    <property type="match status" value="1"/>
</dbReference>
<evidence type="ECO:0000256" key="2">
    <source>
        <dbReference type="ARBA" id="ARBA00022840"/>
    </source>
</evidence>
<dbReference type="PROSITE" id="PS00676">
    <property type="entry name" value="SIGMA54_INTERACT_2"/>
    <property type="match status" value="1"/>
</dbReference>
<dbReference type="InterPro" id="IPR013656">
    <property type="entry name" value="PAS_4"/>
</dbReference>
<dbReference type="SUPFAM" id="SSF46689">
    <property type="entry name" value="Homeodomain-like"/>
    <property type="match status" value="1"/>
</dbReference>
<organism evidence="8 9">
    <name type="scientific">Pueribacillus theae</name>
    <dbReference type="NCBI Taxonomy" id="2171751"/>
    <lineage>
        <taxon>Bacteria</taxon>
        <taxon>Bacillati</taxon>
        <taxon>Bacillota</taxon>
        <taxon>Bacilli</taxon>
        <taxon>Bacillales</taxon>
        <taxon>Bacillaceae</taxon>
        <taxon>Pueribacillus</taxon>
    </lineage>
</organism>
<dbReference type="SUPFAM" id="SSF55785">
    <property type="entry name" value="PYP-like sensor domain (PAS domain)"/>
    <property type="match status" value="1"/>
</dbReference>
<evidence type="ECO:0000313" key="9">
    <source>
        <dbReference type="Proteomes" id="UP000245998"/>
    </source>
</evidence>
<dbReference type="RefSeq" id="WP_116553593.1">
    <property type="nucleotide sequence ID" value="NZ_QCZG01000005.1"/>
</dbReference>
<evidence type="ECO:0000256" key="4">
    <source>
        <dbReference type="ARBA" id="ARBA00023125"/>
    </source>
</evidence>
<reference evidence="8 9" key="1">
    <citation type="submission" date="2018-04" db="EMBL/GenBank/DDBJ databases">
        <title>Camelliibacillus theae gen. nov., sp. nov., isolated from Pu'er tea.</title>
        <authorList>
            <person name="Niu L."/>
        </authorList>
    </citation>
    <scope>NUCLEOTIDE SEQUENCE [LARGE SCALE GENOMIC DNA]</scope>
    <source>
        <strain evidence="8 9">T8</strain>
    </source>
</reference>
<dbReference type="GO" id="GO:0005524">
    <property type="term" value="F:ATP binding"/>
    <property type="evidence" value="ECO:0007669"/>
    <property type="project" value="UniProtKB-KW"/>
</dbReference>
<dbReference type="SMART" id="SM00091">
    <property type="entry name" value="PAS"/>
    <property type="match status" value="1"/>
</dbReference>
<dbReference type="PROSITE" id="PS00675">
    <property type="entry name" value="SIGMA54_INTERACT_1"/>
    <property type="match status" value="1"/>
</dbReference>
<dbReference type="Pfam" id="PF08448">
    <property type="entry name" value="PAS_4"/>
    <property type="match status" value="1"/>
</dbReference>
<proteinExistence type="predicted"/>
<dbReference type="InterPro" id="IPR027417">
    <property type="entry name" value="P-loop_NTPase"/>
</dbReference>
<gene>
    <name evidence="8" type="ORF">DCC39_03975</name>
</gene>
<dbReference type="EMBL" id="QCZG01000005">
    <property type="protein sequence ID" value="PWA12812.1"/>
    <property type="molecule type" value="Genomic_DNA"/>
</dbReference>
<evidence type="ECO:0000256" key="3">
    <source>
        <dbReference type="ARBA" id="ARBA00023015"/>
    </source>
</evidence>
<protein>
    <submittedName>
        <fullName evidence="8">Sigma-54-dependent Fis family transcriptional regulator</fullName>
    </submittedName>
</protein>
<dbReference type="Gene3D" id="3.30.450.20">
    <property type="entry name" value="PAS domain"/>
    <property type="match status" value="1"/>
</dbReference>
<dbReference type="CDD" id="cd00009">
    <property type="entry name" value="AAA"/>
    <property type="match status" value="1"/>
</dbReference>
<dbReference type="InterPro" id="IPR025943">
    <property type="entry name" value="Sigma_54_int_dom_ATP-bd_2"/>
</dbReference>
<evidence type="ECO:0000256" key="1">
    <source>
        <dbReference type="ARBA" id="ARBA00022741"/>
    </source>
</evidence>
<dbReference type="InterPro" id="IPR002197">
    <property type="entry name" value="HTH_Fis"/>
</dbReference>
<keyword evidence="2" id="KW-0067">ATP-binding</keyword>
<dbReference type="CDD" id="cd00130">
    <property type="entry name" value="PAS"/>
    <property type="match status" value="1"/>
</dbReference>
<dbReference type="InterPro" id="IPR058031">
    <property type="entry name" value="AAA_lid_NorR"/>
</dbReference>
<dbReference type="InterPro" id="IPR035965">
    <property type="entry name" value="PAS-like_dom_sf"/>
</dbReference>
<keyword evidence="1" id="KW-0547">Nucleotide-binding</keyword>
<dbReference type="InterPro" id="IPR009057">
    <property type="entry name" value="Homeodomain-like_sf"/>
</dbReference>
<name>A0A2U1K606_9BACI</name>
<dbReference type="OrthoDB" id="9771372at2"/>
<dbReference type="PROSITE" id="PS50112">
    <property type="entry name" value="PAS"/>
    <property type="match status" value="1"/>
</dbReference>
<dbReference type="InterPro" id="IPR000014">
    <property type="entry name" value="PAS"/>
</dbReference>
<keyword evidence="5" id="KW-0804">Transcription</keyword>
<dbReference type="PROSITE" id="PS50045">
    <property type="entry name" value="SIGMA54_INTERACT_4"/>
    <property type="match status" value="1"/>
</dbReference>
<dbReference type="SUPFAM" id="SSF52540">
    <property type="entry name" value="P-loop containing nucleoside triphosphate hydrolases"/>
    <property type="match status" value="1"/>
</dbReference>
<dbReference type="Pfam" id="PF00158">
    <property type="entry name" value="Sigma54_activat"/>
    <property type="match status" value="1"/>
</dbReference>
<keyword evidence="3" id="KW-0805">Transcription regulation</keyword>
<feature type="domain" description="PAS" evidence="7">
    <location>
        <begin position="3"/>
        <end position="63"/>
    </location>
</feature>
<dbReference type="Pfam" id="PF02954">
    <property type="entry name" value="HTH_8"/>
    <property type="match status" value="1"/>
</dbReference>
<evidence type="ECO:0000256" key="5">
    <source>
        <dbReference type="ARBA" id="ARBA00023163"/>
    </source>
</evidence>
<dbReference type="Pfam" id="PF25601">
    <property type="entry name" value="AAA_lid_14"/>
    <property type="match status" value="1"/>
</dbReference>
<keyword evidence="4" id="KW-0238">DNA-binding</keyword>
<keyword evidence="9" id="KW-1185">Reference proteome</keyword>
<dbReference type="InterPro" id="IPR025662">
    <property type="entry name" value="Sigma_54_int_dom_ATP-bd_1"/>
</dbReference>
<feature type="domain" description="Sigma-54 factor interaction" evidence="6">
    <location>
        <begin position="138"/>
        <end position="367"/>
    </location>
</feature>
<dbReference type="InterPro" id="IPR003593">
    <property type="entry name" value="AAA+_ATPase"/>
</dbReference>
<sequence length="457" mass="52153">MKLENHLLAILESLHDAVIVVSKDCTVIYVNKAYTENFAVPKEKIEGKKLDQIEETSRILEVIRSGKPLLNDYSYVHSLGKHVCGNMTPLIDNGEMIGVVTIMKDISEVTKLEKELDKYIEYSNELRKQLNQKNFFLLKSEVPKMKTAVSLSQKVAETTATILLTGESGVGKEVFARAIHEASKRHEKPFVAINIASVPDSLFESELFGHVEGAFTGSRKGGKKGLLEAAHGGTLFLDEIGEMSLNAQAKLLRVIQEREYLKVGGTQPLPLDVRIICATHRNLNEEIKRGNFREDLFYRINVVPIEIPPLRERKADIPFLIDNILKDLSVKYMKHVAIDDDVIDVLKRYDWPGNVRELTNVIEQMIAVCTDSYFKVEDIPSRIRERKRFNEKENFFVNFEPTSRFNLDKGLQELLEQTEREAIMEVVKKTRTRSEAIKILGISRKAFYAKLKKYNVL</sequence>